<keyword evidence="2" id="KW-1185">Reference proteome</keyword>
<comment type="caution">
    <text evidence="1">The sequence shown here is derived from an EMBL/GenBank/DDBJ whole genome shotgun (WGS) entry which is preliminary data.</text>
</comment>
<accession>A0AA40LUE0</accession>
<organism evidence="1 2">
    <name type="scientific">Cnephaeus nilssonii</name>
    <name type="common">Northern bat</name>
    <name type="synonym">Eptesicus nilssonii</name>
    <dbReference type="NCBI Taxonomy" id="3371016"/>
    <lineage>
        <taxon>Eukaryota</taxon>
        <taxon>Metazoa</taxon>
        <taxon>Chordata</taxon>
        <taxon>Craniata</taxon>
        <taxon>Vertebrata</taxon>
        <taxon>Euteleostomi</taxon>
        <taxon>Mammalia</taxon>
        <taxon>Eutheria</taxon>
        <taxon>Laurasiatheria</taxon>
        <taxon>Chiroptera</taxon>
        <taxon>Yangochiroptera</taxon>
        <taxon>Vespertilionidae</taxon>
        <taxon>Cnephaeus</taxon>
    </lineage>
</organism>
<proteinExistence type="predicted"/>
<evidence type="ECO:0000313" key="1">
    <source>
        <dbReference type="EMBL" id="KAK1344188.1"/>
    </source>
</evidence>
<dbReference type="Proteomes" id="UP001177744">
    <property type="component" value="Unassembled WGS sequence"/>
</dbReference>
<dbReference type="AlphaFoldDB" id="A0AA40LUE0"/>
<dbReference type="EMBL" id="JAULJE010000004">
    <property type="protein sequence ID" value="KAK1344188.1"/>
    <property type="molecule type" value="Genomic_DNA"/>
</dbReference>
<reference evidence="1" key="1">
    <citation type="submission" date="2023-06" db="EMBL/GenBank/DDBJ databases">
        <title>Reference genome for the Northern bat (Eptesicus nilssonii), a most northern bat species.</title>
        <authorList>
            <person name="Laine V.N."/>
            <person name="Pulliainen A.T."/>
            <person name="Lilley T.M."/>
        </authorList>
    </citation>
    <scope>NUCLEOTIDE SEQUENCE</scope>
    <source>
        <strain evidence="1">BLF_Eptnil</strain>
        <tissue evidence="1">Kidney</tissue>
    </source>
</reference>
<protein>
    <submittedName>
        <fullName evidence="1">Uncharacterized protein</fullName>
    </submittedName>
</protein>
<name>A0AA40LUE0_CNENI</name>
<evidence type="ECO:0000313" key="2">
    <source>
        <dbReference type="Proteomes" id="UP001177744"/>
    </source>
</evidence>
<gene>
    <name evidence="1" type="ORF">QTO34_014753</name>
</gene>
<sequence length="154" mass="17575">MDEQRKWFLEMESAPSEDAVRIVEMTTKDLEYYINLVDKEVAGFDSNFKISSNELDPDKYAHHDNFYSKFYWRGSATYPEARLTAGERSRHGRSLSQLCSSATKRWKQAQRARMSVSGAAPSPDSGPPLATCHLAHCYIPREVPDCKRDVRLPA</sequence>